<feature type="transmembrane region" description="Helical" evidence="1">
    <location>
        <begin position="171"/>
        <end position="190"/>
    </location>
</feature>
<feature type="transmembrane region" description="Helical" evidence="1">
    <location>
        <begin position="121"/>
        <end position="138"/>
    </location>
</feature>
<dbReference type="EMBL" id="JAODUP010000013">
    <property type="protein sequence ID" value="KAK2168897.1"/>
    <property type="molecule type" value="Genomic_DNA"/>
</dbReference>
<keyword evidence="1" id="KW-0472">Membrane</keyword>
<sequence>MVLSQRHRKLLDLIQGRSGQIQAGFLLVLILLFSVYLGLSLYRSVQDSILLLVVGSLIVAISVYYLVSLRYGRQIVRWRHLVAGVRHKYYWKYVRWTIYSCITIAIVIFLFVDVARHNPRNLISTSGLVFFIITAFFYSKSPTNFGNNGTRFLFGEQYTEHSFAMEILPMFTWFNAVTNTLLYLGVMQFISKLIGRILCFFMSGTSTAEAFVAAADIFLGAETSILMIRPMVCILRDSELFTLMTCGLATIDAGMIPMFESFGVSAEHLLAASCMSAPAALMIAKIIFPDDVENRNEEQKLKLEKPQVSKAVNILDAFAKGAEDSVSIIATITVYLMTAVSVLEFVNTNLTWFGHRAGIEALSLQLIMAYILTPVAFLMGVSWEDCPEVASLMGTKTIINEFVAYTQLAELINNRENGLQPAISEHPASLQLQNGGAHRRVIVISAAL</sequence>
<dbReference type="GO" id="GO:0005415">
    <property type="term" value="F:nucleoside:sodium symporter activity"/>
    <property type="evidence" value="ECO:0007669"/>
    <property type="project" value="TreeGrafter"/>
</dbReference>
<dbReference type="PANTHER" id="PTHR10590:SF4">
    <property type="entry name" value="SOLUTE CARRIER FAMILY 28 MEMBER 3"/>
    <property type="match status" value="1"/>
</dbReference>
<keyword evidence="1" id="KW-1133">Transmembrane helix</keyword>
<reference evidence="3" key="1">
    <citation type="journal article" date="2023" name="Mol. Biol. Evol.">
        <title>Third-Generation Sequencing Reveals the Adaptive Role of the Epigenome in Three Deep-Sea Polychaetes.</title>
        <authorList>
            <person name="Perez M."/>
            <person name="Aroh O."/>
            <person name="Sun Y."/>
            <person name="Lan Y."/>
            <person name="Juniper S.K."/>
            <person name="Young C.R."/>
            <person name="Angers B."/>
            <person name="Qian P.Y."/>
        </authorList>
    </citation>
    <scope>NUCLEOTIDE SEQUENCE</scope>
    <source>
        <strain evidence="3">P08H-3</strain>
    </source>
</reference>
<dbReference type="Proteomes" id="UP001208570">
    <property type="component" value="Unassembled WGS sequence"/>
</dbReference>
<accession>A0AAD9KCQ2</accession>
<evidence type="ECO:0000313" key="3">
    <source>
        <dbReference type="EMBL" id="KAK2168897.1"/>
    </source>
</evidence>
<evidence type="ECO:0000313" key="4">
    <source>
        <dbReference type="Proteomes" id="UP001208570"/>
    </source>
</evidence>
<feature type="transmembrane region" description="Helical" evidence="1">
    <location>
        <begin position="326"/>
        <end position="346"/>
    </location>
</feature>
<dbReference type="GO" id="GO:0005886">
    <property type="term" value="C:plasma membrane"/>
    <property type="evidence" value="ECO:0007669"/>
    <property type="project" value="TreeGrafter"/>
</dbReference>
<organism evidence="3 4">
    <name type="scientific">Paralvinella palmiformis</name>
    <dbReference type="NCBI Taxonomy" id="53620"/>
    <lineage>
        <taxon>Eukaryota</taxon>
        <taxon>Metazoa</taxon>
        <taxon>Spiralia</taxon>
        <taxon>Lophotrochozoa</taxon>
        <taxon>Annelida</taxon>
        <taxon>Polychaeta</taxon>
        <taxon>Sedentaria</taxon>
        <taxon>Canalipalpata</taxon>
        <taxon>Terebellida</taxon>
        <taxon>Terebelliformia</taxon>
        <taxon>Alvinellidae</taxon>
        <taxon>Paralvinella</taxon>
    </lineage>
</organism>
<feature type="transmembrane region" description="Helical" evidence="1">
    <location>
        <begin position="358"/>
        <end position="383"/>
    </location>
</feature>
<keyword evidence="1" id="KW-0812">Transmembrane</keyword>
<dbReference type="AlphaFoldDB" id="A0AAD9KCQ2"/>
<keyword evidence="4" id="KW-1185">Reference proteome</keyword>
<evidence type="ECO:0000256" key="1">
    <source>
        <dbReference type="SAM" id="Phobius"/>
    </source>
</evidence>
<comment type="caution">
    <text evidence="3">The sequence shown here is derived from an EMBL/GenBank/DDBJ whole genome shotgun (WGS) entry which is preliminary data.</text>
</comment>
<feature type="transmembrane region" description="Helical" evidence="1">
    <location>
        <begin position="96"/>
        <end position="115"/>
    </location>
</feature>
<proteinExistence type="predicted"/>
<gene>
    <name evidence="3" type="ORF">LSH36_13g04038</name>
</gene>
<feature type="transmembrane region" description="Helical" evidence="1">
    <location>
        <begin position="21"/>
        <end position="42"/>
    </location>
</feature>
<dbReference type="Pfam" id="PF07662">
    <property type="entry name" value="Nucleos_tra2_C"/>
    <property type="match status" value="1"/>
</dbReference>
<name>A0AAD9KCQ2_9ANNE</name>
<dbReference type="InterPro" id="IPR008276">
    <property type="entry name" value="C_nuclsd_transpt"/>
</dbReference>
<dbReference type="InterPro" id="IPR011657">
    <property type="entry name" value="CNT_C_dom"/>
</dbReference>
<protein>
    <recommendedName>
        <fullName evidence="2">Concentrative nucleoside transporter C-terminal domain-containing protein</fullName>
    </recommendedName>
</protein>
<feature type="domain" description="Concentrative nucleoside transporter C-terminal" evidence="2">
    <location>
        <begin position="268"/>
        <end position="416"/>
    </location>
</feature>
<feature type="transmembrane region" description="Helical" evidence="1">
    <location>
        <begin position="48"/>
        <end position="67"/>
    </location>
</feature>
<dbReference type="PANTHER" id="PTHR10590">
    <property type="entry name" value="SODIUM/NUCLEOSIDE COTRANSPORTER"/>
    <property type="match status" value="1"/>
</dbReference>
<evidence type="ECO:0000259" key="2">
    <source>
        <dbReference type="Pfam" id="PF07662"/>
    </source>
</evidence>